<organism evidence="1 2">
    <name type="scientific">Scortum barcoo</name>
    <name type="common">barcoo grunter</name>
    <dbReference type="NCBI Taxonomy" id="214431"/>
    <lineage>
        <taxon>Eukaryota</taxon>
        <taxon>Metazoa</taxon>
        <taxon>Chordata</taxon>
        <taxon>Craniata</taxon>
        <taxon>Vertebrata</taxon>
        <taxon>Euteleostomi</taxon>
        <taxon>Actinopterygii</taxon>
        <taxon>Neopterygii</taxon>
        <taxon>Teleostei</taxon>
        <taxon>Neoteleostei</taxon>
        <taxon>Acanthomorphata</taxon>
        <taxon>Eupercaria</taxon>
        <taxon>Centrarchiformes</taxon>
        <taxon>Terapontoidei</taxon>
        <taxon>Terapontidae</taxon>
        <taxon>Scortum</taxon>
    </lineage>
</organism>
<sequence>MLQYVHQLVANLLFGSGQDEGENTATDSRWDLPFNSSVRVRGRANRTCALRGSSVDLPCPNTHTASGMEWYTEHWNGVMYVLSEVFADENFTKYRMPEEGNFTLTIKDLRESDEKIYCCGNKPRYCELLRTKLHVTDLQVKVIPSTEGQTVTLMCSTSCALTENPAVYIWYKNGEFLYEDWSPWYQQLVSSDKSVRYSCAIKGYEDLRAPDVSVDSVTPTCFSVTYAKGKMCSFKQKSEDEPCSITYPTEVYVQRFPLEDHSARLTCATSCPLADNQTSYRWYRNKHPYRYFEGPHLTVTILDPYTADFSCAIKGHEDLLSAAVCADDTSCRTLNYVSRRICTVEGSSVNISSEYLYPQLFPPQYKFWYRRKKGSNEDAEKLTGDTDHIEYHENMTNLHILRINNLKTNDSAEYIFRLQHMSDEGWKLPGFPGVTLVVTGLKVTFAPSAVVTEGQRVTLSCSTSCPLTDNTNYIWYFNSGPLTPPQNRSKHLVLDPVSSQHEGRYSCAVKTQTDIRSPEETLTVVCPVSNASHVHLSPAPRKSVAVINAIRLTIAVLIPIPLLLFHLWMRRDKDYTIIRLLNYLCSDEKMKSTTAMLLAEAGCVFIGFILYFSGVQGRENKICALRGSSVDLPCSAEHHTSSMKWYIAQWNGSKHVQNEIPADEKHITYNILEESRPTLTIKVLRESDAKFYCCRETDKPGHCWLSKIELHVADLQVKVIPSTEGQTVTLMCSTSCALTENPAAYIWYKNGEFLYEDWSPWYQQLVSSDKSVRYSCAIKGYEDLRAPEVSVDSVTPTCFNVTYAKGRMCLFKQTSEDEPCSITYPTEVRIERTSSSKDDITLTCNTSCPLTHPQTAYKWYKSKHVYRYSERQELFLFSPTDESFFCAVKGLEDLRSAETCIGTKSCWRVNYVSRRICALQGSSVTISSEYWYPDNQRPKSKLWYKIKGQKDAEQLTEDAGHVEYHNISENHHILRIKDVNKNYSAGYTFRLLTDDGGWKQSDLSVVTLIVTGLKVTLAPSAVVTEGQRVTLSCSTSCPLTDNTNYIWYLNSRPLTPPQNQNKHLVLDPVSSQHEGNYSCAVETDTQYVISQEETLTVQVLLYLWMRKKKTLTSLAECGTLKTGQMDSGYNNISLTVINPRTAAQGKPAEPLPGVQGRANSICAFKGSSVDLPCSAEHPNSFINWYTVDGNTRSEISANGNRVSYKTTEDGHLTLTIKNLTKSDTNIYCCRNATTKRCQESGIQLTVSDLQVKVIPSTEGQTVTLMCSTSCALTENPAAYIWYKNGEFLYEDWSPWYQQLVSSDKSVRYSCAIKGYEDLRAPEVSVDSVTSTCFSVTYAKGRMCSYKQRSEDEPCSITYPTEVHVQRGSAETYVTMTCFPSCPTVDPKTAYKWYWNRQLYSHCEDQDITLFQSYYDIYSCAVKGQEALHSDEVCTKHENCWSVNYVSRRICALEGSSVNISSIYSLRNNQKPMFHLWYKIKGMGQEGTEKLTTDAGYVEYHSVDENHHVLGINDVRKNDSAEYIFRPHKLYREQSYLSGVTLVVTGLKVTFAPSAVVTEGQRVTLSCSTSCPLTDNTNYIWYLNSRPLTPPQNQNKHLVLDPVYSQHAGNYSCAVETPQNIISLTETLSVKAREKTMLIVNAAKMAGLSLIVSAVLLLYLVKRRKKRQTSTSKQGDKVQTRQVDSVYDSIRLVDRNRIAQNNPAVQQEDTV</sequence>
<gene>
    <name evidence="1" type="ORF">L3Q82_005474</name>
</gene>
<evidence type="ECO:0000313" key="2">
    <source>
        <dbReference type="Proteomes" id="UP000831701"/>
    </source>
</evidence>
<keyword evidence="2" id="KW-1185">Reference proteome</keyword>
<dbReference type="EMBL" id="CM041553">
    <property type="protein sequence ID" value="KAI3352527.1"/>
    <property type="molecule type" value="Genomic_DNA"/>
</dbReference>
<comment type="caution">
    <text evidence="1">The sequence shown here is derived from an EMBL/GenBank/DDBJ whole genome shotgun (WGS) entry which is preliminary data.</text>
</comment>
<proteinExistence type="predicted"/>
<name>A0ACB8VA16_9TELE</name>
<reference evidence="1" key="1">
    <citation type="submission" date="2022-04" db="EMBL/GenBank/DDBJ databases">
        <title>Jade perch genome.</title>
        <authorList>
            <person name="Chao B."/>
        </authorList>
    </citation>
    <scope>NUCLEOTIDE SEQUENCE</scope>
    <source>
        <strain evidence="1">CB-2022</strain>
    </source>
</reference>
<accession>A0ACB8VA16</accession>
<protein>
    <submittedName>
        <fullName evidence="1">Uncharacterized protein</fullName>
    </submittedName>
</protein>
<evidence type="ECO:0000313" key="1">
    <source>
        <dbReference type="EMBL" id="KAI3352527.1"/>
    </source>
</evidence>
<dbReference type="Proteomes" id="UP000831701">
    <property type="component" value="Chromosome 23"/>
</dbReference>